<feature type="compositionally biased region" description="Basic and acidic residues" evidence="1">
    <location>
        <begin position="458"/>
        <end position="467"/>
    </location>
</feature>
<feature type="region of interest" description="Disordered" evidence="1">
    <location>
        <begin position="295"/>
        <end position="336"/>
    </location>
</feature>
<organism evidence="3 4">
    <name type="scientific">Diaporthe helianthi</name>
    <dbReference type="NCBI Taxonomy" id="158607"/>
    <lineage>
        <taxon>Eukaryota</taxon>
        <taxon>Fungi</taxon>
        <taxon>Dikarya</taxon>
        <taxon>Ascomycota</taxon>
        <taxon>Pezizomycotina</taxon>
        <taxon>Sordariomycetes</taxon>
        <taxon>Sordariomycetidae</taxon>
        <taxon>Diaporthales</taxon>
        <taxon>Diaporthaceae</taxon>
        <taxon>Diaporthe</taxon>
    </lineage>
</organism>
<keyword evidence="2" id="KW-0472">Membrane</keyword>
<evidence type="ECO:0000313" key="3">
    <source>
        <dbReference type="EMBL" id="POS75510.1"/>
    </source>
</evidence>
<dbReference type="GO" id="GO:0016020">
    <property type="term" value="C:membrane"/>
    <property type="evidence" value="ECO:0007669"/>
    <property type="project" value="InterPro"/>
</dbReference>
<protein>
    <submittedName>
        <fullName evidence="3">Uncharacterized protein</fullName>
    </submittedName>
</protein>
<reference evidence="3" key="1">
    <citation type="submission" date="2017-09" db="EMBL/GenBank/DDBJ databases">
        <title>Polyketide synthases of a Diaporthe helianthi virulent isolate.</title>
        <authorList>
            <person name="Baroncelli R."/>
        </authorList>
    </citation>
    <scope>NUCLEOTIDE SEQUENCE [LARGE SCALE GENOMIC DNA]</scope>
    <source>
        <strain evidence="3">7/96</strain>
    </source>
</reference>
<dbReference type="Gene3D" id="1.20.58.340">
    <property type="entry name" value="Magnesium transport protein CorA, transmembrane region"/>
    <property type="match status" value="1"/>
</dbReference>
<dbReference type="InParanoid" id="A0A2P5HZ20"/>
<accession>A0A2P5HZ20</accession>
<dbReference type="InterPro" id="IPR002523">
    <property type="entry name" value="MgTranspt_CorA/ZnTranspt_ZntB"/>
</dbReference>
<evidence type="ECO:0000256" key="1">
    <source>
        <dbReference type="SAM" id="MobiDB-lite"/>
    </source>
</evidence>
<feature type="transmembrane region" description="Helical" evidence="2">
    <location>
        <begin position="1538"/>
        <end position="1560"/>
    </location>
</feature>
<feature type="transmembrane region" description="Helical" evidence="2">
    <location>
        <begin position="1661"/>
        <end position="1682"/>
    </location>
</feature>
<dbReference type="EMBL" id="MAVT02000478">
    <property type="protein sequence ID" value="POS75510.1"/>
    <property type="molecule type" value="Genomic_DNA"/>
</dbReference>
<evidence type="ECO:0000256" key="2">
    <source>
        <dbReference type="SAM" id="Phobius"/>
    </source>
</evidence>
<dbReference type="STRING" id="158607.A0A2P5HZ20"/>
<feature type="region of interest" description="Disordered" evidence="1">
    <location>
        <begin position="1162"/>
        <end position="1181"/>
    </location>
</feature>
<feature type="transmembrane region" description="Helical" evidence="2">
    <location>
        <begin position="1504"/>
        <end position="1526"/>
    </location>
</feature>
<dbReference type="Pfam" id="PF01544">
    <property type="entry name" value="CorA"/>
    <property type="match status" value="1"/>
</dbReference>
<feature type="region of interest" description="Disordered" evidence="1">
    <location>
        <begin position="511"/>
        <end position="537"/>
    </location>
</feature>
<comment type="caution">
    <text evidence="3">The sequence shown here is derived from an EMBL/GenBank/DDBJ whole genome shotgun (WGS) entry which is preliminary data.</text>
</comment>
<evidence type="ECO:0000313" key="4">
    <source>
        <dbReference type="Proteomes" id="UP000094444"/>
    </source>
</evidence>
<proteinExistence type="predicted"/>
<feature type="compositionally biased region" description="Polar residues" evidence="1">
    <location>
        <begin position="468"/>
        <end position="480"/>
    </location>
</feature>
<keyword evidence="2" id="KW-0812">Transmembrane</keyword>
<feature type="compositionally biased region" description="Low complexity" evidence="1">
    <location>
        <begin position="521"/>
        <end position="536"/>
    </location>
</feature>
<keyword evidence="4" id="KW-1185">Reference proteome</keyword>
<gene>
    <name evidence="3" type="ORF">DHEL01_v206104</name>
</gene>
<dbReference type="GO" id="GO:0046873">
    <property type="term" value="F:metal ion transmembrane transporter activity"/>
    <property type="evidence" value="ECO:0007669"/>
    <property type="project" value="InterPro"/>
</dbReference>
<dbReference type="Proteomes" id="UP000094444">
    <property type="component" value="Unassembled WGS sequence"/>
</dbReference>
<feature type="region of interest" description="Disordered" evidence="1">
    <location>
        <begin position="458"/>
        <end position="480"/>
    </location>
</feature>
<keyword evidence="2" id="KW-1133">Transmembrane helix</keyword>
<name>A0A2P5HZ20_DIAHE</name>
<dbReference type="OrthoDB" id="5361176at2759"/>
<feature type="compositionally biased region" description="Basic and acidic residues" evidence="1">
    <location>
        <begin position="325"/>
        <end position="336"/>
    </location>
</feature>
<sequence>MVPMRVKRLLWLEDSGLQISYLIKDRSAPPLLKGQVSEIFCSMHPSGSEAPPTFNPSLRDKLGLWVESVPSETDPDFQYLIQRPRPMNIPFEPKDKHCGIWQNASNNECHASFGDQGTTASVSCDGNIVQITQFLGAGNSGLFSLDHEQTKEPYQVVPRADDLNSLSIDGGSLFRSFGLSLHVERAFLLDTTPNMKWVNWRWPRYEWEVSELDISARLSYQWLVKNNTVFQQMVVENTGSSPIEDFGFGSDLSMLIRDLDYLEEPSYNGRGSQSYIRGLGPNDFSWITANVISTENADTSGDDNKKGDQATRASDSYPEQMPAPRPKEGKHPLSDDGLWRTRHMSDTWSAKNPHAVVSIMSVFVDGTAQKIRNGPGRMEWKRSLGPRGSSSSMLEITVAYKMLSVPKEEVDWRNFLIPAATADVTAMLAAETEELWGHSGIDVCICNLSLFDSQTSLKGHDEQHTKSPTDSTGKPSQGFSPTNSIEYLTWRHTEHILSVCSIPLSVPRLPYQGQESESDASKGTGTSSGMNSTGRSEGVGLEVPLALTCGDISGHRICTSASFFAFKFLISVLEQLSSVKRTPYIAALQERIDAACRGHIRWLEWVRKPWCKLADTKSLLGSGCFAANYWVSGEIMPNNSESWQPDDAITDTPFQVLKVIAYIKRLQKIYNIQPVEDEVFREDERLKVYMALLRDVWAYWIHELDDLDKRKAYAWRHASEDGLNTFRLDDHVWLWNGLTELHSLKFWSLKFWSLIKSNINSSTEGTSSTDRWISYIKSLPSDGESSPQMTTSKGARNRDLFAVFESKARRLQPKEVQRAVLQRFTVENDASQERMLAVTRSARETRFFFHSRDTALLYAHELGFFDLEESFRELWERTIKSQKHHEEALQEEWQIIVWQSPLRSALGVVAALKGFAIDKREPAELLKHSVQALIQASDRNAFIPGEIDVSSREPTTFSYERDRDYYYHVGFEACSVLLKYAKENHTAFRFENSPDKNPNKVKGDQFQRGAVDLLTEILAQLKKQNSTNYPHANDLRLLTGAPLGADGRFDKKLASTVMKKSMPFNRMIDASSITTLDEEWLYNYPDFLLVKDLDVHLEVDRLKSDLNSDFNKLMFRSFNSITANELWRLYWEDEFTFNFDLESQGDKNGYISMDGLVANLPKQKRRRQRRGKGDIGAFLDSPSSPQLNKTLLDLISKARSAADAKKRFLWLPARSDSQTAFLCWLASTEAEKPAISLFFDRHAAYDNQLWDDTTMVLNTWQTELHMCFWVLFDKSQPLHKGIPDQIKAPWPRGITKELRRAAIGFRFDGDFFDRYWTCHFIQYVPGLKLGSGSDGVPEQWTPRLGNKKHSWQRKVLELQLLQYMLSLMLNASNKIFEDFQKELGLKKGEMILSVLNTEAYSKSADHWQIYEELLGKTEEDMTSSLSTLSKWATREEDRGQERPRWTRNDERKYRGYINKLRSQTERQRWDVESSRDRIRKLREILATYQAKIRSDLETKREQNIAYFTYVTVIFLPLGFAASFYSMNGAPTNDLVRSLAKFSAAAFAVTAVLLFSAATFISTLSAVKRLVNHVILLPLQRYSHDVREKSFLVEGGTDPYSASALKSQFSFEVLPRAYWRDWMDSSLFWPAYLLVELPTRTIASARTALGAESFSVGDVGKLVLGMVVLPTYLMSQALLFLFANTMLLLRIPNYNAL</sequence>